<name>A0ABD1WJP9_9LAMI</name>
<keyword evidence="3" id="KW-1185">Reference proteome</keyword>
<evidence type="ECO:0000256" key="1">
    <source>
        <dbReference type="SAM" id="MobiDB-lite"/>
    </source>
</evidence>
<organism evidence="2 3">
    <name type="scientific">Forsythia ovata</name>
    <dbReference type="NCBI Taxonomy" id="205694"/>
    <lineage>
        <taxon>Eukaryota</taxon>
        <taxon>Viridiplantae</taxon>
        <taxon>Streptophyta</taxon>
        <taxon>Embryophyta</taxon>
        <taxon>Tracheophyta</taxon>
        <taxon>Spermatophyta</taxon>
        <taxon>Magnoliopsida</taxon>
        <taxon>eudicotyledons</taxon>
        <taxon>Gunneridae</taxon>
        <taxon>Pentapetalae</taxon>
        <taxon>asterids</taxon>
        <taxon>lamiids</taxon>
        <taxon>Lamiales</taxon>
        <taxon>Oleaceae</taxon>
        <taxon>Forsythieae</taxon>
        <taxon>Forsythia</taxon>
    </lineage>
</organism>
<sequence length="117" mass="12350">MGENMVATTSSGRLGLDVREGAGGKGGAGKEALLGGWKSAQMVEREMGRRLLHYPPQSPPPPFSTSVASGRTALLKLRPRRFCSSGRCPFVASLTAHHFVKVSLGPTPAAANIYCQI</sequence>
<proteinExistence type="predicted"/>
<feature type="region of interest" description="Disordered" evidence="1">
    <location>
        <begin position="1"/>
        <end position="30"/>
    </location>
</feature>
<evidence type="ECO:0000313" key="2">
    <source>
        <dbReference type="EMBL" id="KAL2549913.1"/>
    </source>
</evidence>
<gene>
    <name evidence="2" type="ORF">Fot_11443</name>
</gene>
<dbReference type="Proteomes" id="UP001604277">
    <property type="component" value="Unassembled WGS sequence"/>
</dbReference>
<dbReference type="AlphaFoldDB" id="A0ABD1WJP9"/>
<dbReference type="EMBL" id="JBFOLJ010000003">
    <property type="protein sequence ID" value="KAL2549913.1"/>
    <property type="molecule type" value="Genomic_DNA"/>
</dbReference>
<comment type="caution">
    <text evidence="2">The sequence shown here is derived from an EMBL/GenBank/DDBJ whole genome shotgun (WGS) entry which is preliminary data.</text>
</comment>
<protein>
    <submittedName>
        <fullName evidence="2">Uncharacterized protein</fullName>
    </submittedName>
</protein>
<feature type="compositionally biased region" description="Polar residues" evidence="1">
    <location>
        <begin position="1"/>
        <end position="12"/>
    </location>
</feature>
<evidence type="ECO:0000313" key="3">
    <source>
        <dbReference type="Proteomes" id="UP001604277"/>
    </source>
</evidence>
<reference evidence="3" key="1">
    <citation type="submission" date="2024-07" db="EMBL/GenBank/DDBJ databases">
        <title>Two chromosome-level genome assemblies of Korean endemic species Abeliophyllum distichum and Forsythia ovata (Oleaceae).</title>
        <authorList>
            <person name="Jang H."/>
        </authorList>
    </citation>
    <scope>NUCLEOTIDE SEQUENCE [LARGE SCALE GENOMIC DNA]</scope>
</reference>
<accession>A0ABD1WJP9</accession>